<evidence type="ECO:0000313" key="1">
    <source>
        <dbReference type="EMBL" id="KAK1461440.1"/>
    </source>
</evidence>
<protein>
    <submittedName>
        <fullName evidence="1">Uncharacterized protein</fullName>
    </submittedName>
</protein>
<accession>A0AAI9UQU2</accession>
<gene>
    <name evidence="1" type="ORF">CMEL01_14394</name>
</gene>
<comment type="caution">
    <text evidence="1">The sequence shown here is derived from an EMBL/GenBank/DDBJ whole genome shotgun (WGS) entry which is preliminary data.</text>
</comment>
<dbReference type="Proteomes" id="UP001239795">
    <property type="component" value="Unassembled WGS sequence"/>
</dbReference>
<dbReference type="EMBL" id="MLGG01000010">
    <property type="protein sequence ID" value="KAK1461440.1"/>
    <property type="molecule type" value="Genomic_DNA"/>
</dbReference>
<name>A0AAI9UQU2_9PEZI</name>
<evidence type="ECO:0000313" key="2">
    <source>
        <dbReference type="Proteomes" id="UP001239795"/>
    </source>
</evidence>
<proteinExistence type="predicted"/>
<sequence>MSEDSHMLNHSRNSIHHLPRMTSRLGLGVRGCHTLFLCVTPSPTALGLAIWVSTRLCHHSFIGFSSTRVQRCKSTHQSTPS</sequence>
<reference evidence="1 2" key="1">
    <citation type="submission" date="2016-10" db="EMBL/GenBank/DDBJ databases">
        <title>The genome sequence of Colletotrichum fioriniae PJ7.</title>
        <authorList>
            <person name="Baroncelli R."/>
        </authorList>
    </citation>
    <scope>NUCLEOTIDE SEQUENCE [LARGE SCALE GENOMIC DNA]</scope>
    <source>
        <strain evidence="1">Col 31</strain>
    </source>
</reference>
<dbReference type="AlphaFoldDB" id="A0AAI9UQU2"/>
<keyword evidence="2" id="KW-1185">Reference proteome</keyword>
<organism evidence="1 2">
    <name type="scientific">Colletotrichum melonis</name>
    <dbReference type="NCBI Taxonomy" id="1209925"/>
    <lineage>
        <taxon>Eukaryota</taxon>
        <taxon>Fungi</taxon>
        <taxon>Dikarya</taxon>
        <taxon>Ascomycota</taxon>
        <taxon>Pezizomycotina</taxon>
        <taxon>Sordariomycetes</taxon>
        <taxon>Hypocreomycetidae</taxon>
        <taxon>Glomerellales</taxon>
        <taxon>Glomerellaceae</taxon>
        <taxon>Colletotrichum</taxon>
        <taxon>Colletotrichum acutatum species complex</taxon>
    </lineage>
</organism>